<sequence length="413" mass="46986">MLYSRRPKRNLTTVVAKVEQPPPQKKKKKKRERRRNATTSPLPHPSFSSLPDEIILNCLARISKSHYRSLSLVCKSIRSLLSSPELYPARSHVQKTEPCLYLCQHLPTHDRWYVLNQTLITNGGSIMDESNLSPITPPTSCSAPSMSTTVTVGFEIYQMGGTINDEPSSSVRVLDCRTHTWRDAPSMTVARTSAESAFIDGEIYVIGGTEEPSSEVFDLKTQTWKPFSCPFDVSAKLSLARGKLYVKNGHYVYNTKQGRWEPSLEVGNLRLETSAAWCIVGNVKISVYFVKFLWTKATRYTFRWYDSDRRIWLEVAGLEDLYFKGGICNPSIIRLANHSGKLIVIWYKPRNLKIPVAGKKREYVCKTKMFWCAVIRLDKRFGSSGLQIWGEVEHLDALLTVPNSYQFLSCITL</sequence>
<keyword evidence="4" id="KW-1185">Reference proteome</keyword>
<dbReference type="InterPro" id="IPR015915">
    <property type="entry name" value="Kelch-typ_b-propeller"/>
</dbReference>
<dbReference type="Proteomes" id="UP000029121">
    <property type="component" value="Unassembled WGS sequence"/>
</dbReference>
<proteinExistence type="predicted"/>
<dbReference type="InterPro" id="IPR050354">
    <property type="entry name" value="F-box/kelch-repeat_ARATH"/>
</dbReference>
<dbReference type="InterPro" id="IPR036047">
    <property type="entry name" value="F-box-like_dom_sf"/>
</dbReference>
<dbReference type="InterPro" id="IPR057499">
    <property type="entry name" value="Kelch_FKB95"/>
</dbReference>
<accession>R0G5L4</accession>
<protein>
    <recommendedName>
        <fullName evidence="2">F-box domain-containing protein</fullName>
    </recommendedName>
</protein>
<evidence type="ECO:0000256" key="1">
    <source>
        <dbReference type="SAM" id="MobiDB-lite"/>
    </source>
</evidence>
<dbReference type="KEGG" id="crb:17892490"/>
<dbReference type="SMART" id="SM00612">
    <property type="entry name" value="Kelch"/>
    <property type="match status" value="1"/>
</dbReference>
<dbReference type="SMART" id="SM00256">
    <property type="entry name" value="FBOX"/>
    <property type="match status" value="1"/>
</dbReference>
<dbReference type="Pfam" id="PF25210">
    <property type="entry name" value="Kelch_FKB95"/>
    <property type="match status" value="1"/>
</dbReference>
<feature type="region of interest" description="Disordered" evidence="1">
    <location>
        <begin position="1"/>
        <end position="45"/>
    </location>
</feature>
<dbReference type="CDD" id="cd22152">
    <property type="entry name" value="F-box_AtAFR-like"/>
    <property type="match status" value="1"/>
</dbReference>
<feature type="compositionally biased region" description="Basic residues" evidence="1">
    <location>
        <begin position="24"/>
        <end position="36"/>
    </location>
</feature>
<dbReference type="AlphaFoldDB" id="R0G5L4"/>
<dbReference type="PROSITE" id="PS50181">
    <property type="entry name" value="FBOX"/>
    <property type="match status" value="1"/>
</dbReference>
<dbReference type="SUPFAM" id="SSF81383">
    <property type="entry name" value="F-box domain"/>
    <property type="match status" value="1"/>
</dbReference>
<dbReference type="InterPro" id="IPR001810">
    <property type="entry name" value="F-box_dom"/>
</dbReference>
<dbReference type="Gene3D" id="2.120.10.80">
    <property type="entry name" value="Kelch-type beta propeller"/>
    <property type="match status" value="1"/>
</dbReference>
<dbReference type="PANTHER" id="PTHR24414">
    <property type="entry name" value="F-BOX/KELCH-REPEAT PROTEIN SKIP4"/>
    <property type="match status" value="1"/>
</dbReference>
<reference evidence="4" key="1">
    <citation type="journal article" date="2013" name="Nat. Genet.">
        <title>The Capsella rubella genome and the genomic consequences of rapid mating system evolution.</title>
        <authorList>
            <person name="Slotte T."/>
            <person name="Hazzouri K.M."/>
            <person name="Agren J.A."/>
            <person name="Koenig D."/>
            <person name="Maumus F."/>
            <person name="Guo Y.L."/>
            <person name="Steige K."/>
            <person name="Platts A.E."/>
            <person name="Escobar J.S."/>
            <person name="Newman L.K."/>
            <person name="Wang W."/>
            <person name="Mandakova T."/>
            <person name="Vello E."/>
            <person name="Smith L.M."/>
            <person name="Henz S.R."/>
            <person name="Steffen J."/>
            <person name="Takuno S."/>
            <person name="Brandvain Y."/>
            <person name="Coop G."/>
            <person name="Andolfatto P."/>
            <person name="Hu T.T."/>
            <person name="Blanchette M."/>
            <person name="Clark R.M."/>
            <person name="Quesneville H."/>
            <person name="Nordborg M."/>
            <person name="Gaut B.S."/>
            <person name="Lysak M.A."/>
            <person name="Jenkins J."/>
            <person name="Grimwood J."/>
            <person name="Chapman J."/>
            <person name="Prochnik S."/>
            <person name="Shu S."/>
            <person name="Rokhsar D."/>
            <person name="Schmutz J."/>
            <person name="Weigel D."/>
            <person name="Wright S.I."/>
        </authorList>
    </citation>
    <scope>NUCLEOTIDE SEQUENCE [LARGE SCALE GENOMIC DNA]</scope>
    <source>
        <strain evidence="4">cv. Monte Gargano</strain>
    </source>
</reference>
<evidence type="ECO:0000313" key="3">
    <source>
        <dbReference type="EMBL" id="EOA30686.1"/>
    </source>
</evidence>
<dbReference type="OrthoDB" id="1100749at2759"/>
<name>R0G5L4_9BRAS</name>
<dbReference type="SUPFAM" id="SSF117281">
    <property type="entry name" value="Kelch motif"/>
    <property type="match status" value="1"/>
</dbReference>
<gene>
    <name evidence="3" type="ORF">CARUB_v10013823mg</name>
</gene>
<organism evidence="3 4">
    <name type="scientific">Capsella rubella</name>
    <dbReference type="NCBI Taxonomy" id="81985"/>
    <lineage>
        <taxon>Eukaryota</taxon>
        <taxon>Viridiplantae</taxon>
        <taxon>Streptophyta</taxon>
        <taxon>Embryophyta</taxon>
        <taxon>Tracheophyta</taxon>
        <taxon>Spermatophyta</taxon>
        <taxon>Magnoliopsida</taxon>
        <taxon>eudicotyledons</taxon>
        <taxon>Gunneridae</taxon>
        <taxon>Pentapetalae</taxon>
        <taxon>rosids</taxon>
        <taxon>malvids</taxon>
        <taxon>Brassicales</taxon>
        <taxon>Brassicaceae</taxon>
        <taxon>Camelineae</taxon>
        <taxon>Capsella</taxon>
    </lineage>
</organism>
<dbReference type="eggNOG" id="KOG1072">
    <property type="taxonomic scope" value="Eukaryota"/>
</dbReference>
<dbReference type="Pfam" id="PF00646">
    <property type="entry name" value="F-box"/>
    <property type="match status" value="1"/>
</dbReference>
<feature type="domain" description="F-box" evidence="2">
    <location>
        <begin position="44"/>
        <end position="90"/>
    </location>
</feature>
<evidence type="ECO:0000313" key="4">
    <source>
        <dbReference type="Proteomes" id="UP000029121"/>
    </source>
</evidence>
<dbReference type="EMBL" id="KB870807">
    <property type="protein sequence ID" value="EOA30686.1"/>
    <property type="molecule type" value="Genomic_DNA"/>
</dbReference>
<dbReference type="PANTHER" id="PTHR24414:SF124">
    <property type="entry name" value="F-BOX DOMAIN-CONTAINING PROTEIN"/>
    <property type="match status" value="1"/>
</dbReference>
<dbReference type="InterPro" id="IPR006652">
    <property type="entry name" value="Kelch_1"/>
</dbReference>
<evidence type="ECO:0000259" key="2">
    <source>
        <dbReference type="PROSITE" id="PS50181"/>
    </source>
</evidence>